<protein>
    <submittedName>
        <fullName evidence="1">Uncharacterized protein</fullName>
    </submittedName>
</protein>
<gene>
    <name evidence="1" type="ORF">PAUR_a0174</name>
</gene>
<keyword evidence="2" id="KW-1185">Reference proteome</keyword>
<proteinExistence type="predicted"/>
<sequence>MSVAPTFIGITGRSILKALLRKDIPLYYKMQVKHKKRRVYSSKEDQPTKVIGRLFVKGKFAG</sequence>
<dbReference type="Proteomes" id="UP000615755">
    <property type="component" value="Unassembled WGS sequence"/>
</dbReference>
<name>A0ABR9E7E3_9GAMM</name>
<organism evidence="1 2">
    <name type="scientific">Pseudoalteromonas aurantia 208</name>
    <dbReference type="NCBI Taxonomy" id="1314867"/>
    <lineage>
        <taxon>Bacteria</taxon>
        <taxon>Pseudomonadati</taxon>
        <taxon>Pseudomonadota</taxon>
        <taxon>Gammaproteobacteria</taxon>
        <taxon>Alteromonadales</taxon>
        <taxon>Pseudoalteromonadaceae</taxon>
        <taxon>Pseudoalteromonas</taxon>
    </lineage>
</organism>
<comment type="caution">
    <text evidence="1">The sequence shown here is derived from an EMBL/GenBank/DDBJ whole genome shotgun (WGS) entry which is preliminary data.</text>
</comment>
<reference evidence="1 2" key="1">
    <citation type="submission" date="2015-03" db="EMBL/GenBank/DDBJ databases">
        <title>Genome sequence of Pseudoalteromonas aurantia.</title>
        <authorList>
            <person name="Xie B.-B."/>
            <person name="Rong J.-C."/>
            <person name="Qin Q.-L."/>
            <person name="Zhang Y.-Z."/>
        </authorList>
    </citation>
    <scope>NUCLEOTIDE SEQUENCE [LARGE SCALE GENOMIC DNA]</scope>
    <source>
        <strain evidence="1 2">208</strain>
    </source>
</reference>
<evidence type="ECO:0000313" key="1">
    <source>
        <dbReference type="EMBL" id="MBE0366912.1"/>
    </source>
</evidence>
<dbReference type="EMBL" id="AQGV01000011">
    <property type="protein sequence ID" value="MBE0366912.1"/>
    <property type="molecule type" value="Genomic_DNA"/>
</dbReference>
<accession>A0ABR9E7E3</accession>
<evidence type="ECO:0000313" key="2">
    <source>
        <dbReference type="Proteomes" id="UP000615755"/>
    </source>
</evidence>